<gene>
    <name evidence="9" type="ORF">SAMN05443507_11436</name>
</gene>
<dbReference type="InterPro" id="IPR034006">
    <property type="entry name" value="M3B_PepF_2"/>
</dbReference>
<keyword evidence="5 6" id="KW-0482">Metalloprotease</keyword>
<keyword evidence="4 6" id="KW-0862">Zinc</keyword>
<dbReference type="InterPro" id="IPR042088">
    <property type="entry name" value="OligoPept_F_C"/>
</dbReference>
<dbReference type="CDD" id="cd09607">
    <property type="entry name" value="M3B_PepF"/>
    <property type="match status" value="1"/>
</dbReference>
<dbReference type="InterPro" id="IPR011977">
    <property type="entry name" value="Pept_M3B_clade3"/>
</dbReference>
<dbReference type="PANTHER" id="PTHR34217">
    <property type="entry name" value="METAL-DEPENDENT CARBOXYPEPTIDASE"/>
    <property type="match status" value="1"/>
</dbReference>
<keyword evidence="3 6" id="KW-0378">Hydrolase</keyword>
<dbReference type="InterPro" id="IPR013647">
    <property type="entry name" value="OligopepF_N_dom"/>
</dbReference>
<feature type="domain" description="Oligopeptidase F N-terminal" evidence="8">
    <location>
        <begin position="106"/>
        <end position="171"/>
    </location>
</feature>
<evidence type="ECO:0000256" key="1">
    <source>
        <dbReference type="ARBA" id="ARBA00022670"/>
    </source>
</evidence>
<accession>A0A1M6SN89</accession>
<dbReference type="PANTHER" id="PTHR34217:SF1">
    <property type="entry name" value="CARBOXYPEPTIDASE 1"/>
    <property type="match status" value="1"/>
</dbReference>
<comment type="similarity">
    <text evidence="6">Belongs to the peptidase M3 family.</text>
</comment>
<keyword evidence="1 6" id="KW-0645">Protease</keyword>
<protein>
    <submittedName>
        <fullName evidence="9">Oligoendopeptidase, pepF/M3 family</fullName>
    </submittedName>
</protein>
<reference evidence="10" key="1">
    <citation type="submission" date="2016-11" db="EMBL/GenBank/DDBJ databases">
        <authorList>
            <person name="Varghese N."/>
            <person name="Submissions S."/>
        </authorList>
    </citation>
    <scope>NUCLEOTIDE SEQUENCE [LARGE SCALE GENOMIC DNA]</scope>
    <source>
        <strain evidence="10">USBA-503</strain>
    </source>
</reference>
<comment type="cofactor">
    <cofactor evidence="6">
        <name>Zn(2+)</name>
        <dbReference type="ChEBI" id="CHEBI:29105"/>
    </cofactor>
    <text evidence="6">Binds 1 zinc ion.</text>
</comment>
<dbReference type="STRING" id="1830138.SAMN05443507_11436"/>
<keyword evidence="2 6" id="KW-0479">Metal-binding</keyword>
<dbReference type="InterPro" id="IPR001333">
    <property type="entry name" value="Peptidase_M32_Taq"/>
</dbReference>
<dbReference type="EMBL" id="FRAF01000014">
    <property type="protein sequence ID" value="SHK46165.1"/>
    <property type="molecule type" value="Genomic_DNA"/>
</dbReference>
<evidence type="ECO:0000256" key="2">
    <source>
        <dbReference type="ARBA" id="ARBA00022723"/>
    </source>
</evidence>
<dbReference type="AlphaFoldDB" id="A0A1M6SN89"/>
<dbReference type="Pfam" id="PF08439">
    <property type="entry name" value="Peptidase_M3_N"/>
    <property type="match status" value="1"/>
</dbReference>
<dbReference type="Gene3D" id="1.20.140.70">
    <property type="entry name" value="Oligopeptidase f, N-terminal domain"/>
    <property type="match status" value="1"/>
</dbReference>
<feature type="domain" description="Peptidase M3A/M3B catalytic" evidence="7">
    <location>
        <begin position="193"/>
        <end position="571"/>
    </location>
</feature>
<dbReference type="GO" id="GO:0006508">
    <property type="term" value="P:proteolysis"/>
    <property type="evidence" value="ECO:0007669"/>
    <property type="project" value="UniProtKB-KW"/>
</dbReference>
<evidence type="ECO:0000256" key="3">
    <source>
        <dbReference type="ARBA" id="ARBA00022801"/>
    </source>
</evidence>
<evidence type="ECO:0000256" key="6">
    <source>
        <dbReference type="RuleBase" id="RU003435"/>
    </source>
</evidence>
<sequence length="593" mass="68257">MSDMSMMRWDLQSVFPGDSNSPEITHFMEETRKQLQFLEEGMKTDSLLHVIQKLQNCGARLHEVGSYLSCLVSADVKDEKAKQLQTRLYELDALYQKLLIQLDAHLLRLDATQLETILKAPEMDEFRFWLNERARRAKDKLPAEMEDLAVQLGIDGYRSWGDLYNILVGRMSITLHKDGKTEQLSMGQAFNRMSSQNRQERETIFQIWEDTWAKEADLLQPTLNHIAGYRLALYRARGWSSPLSEPLLINRMSQETLEAMWDTVERNKPLLLEYLKEKARLLGVDAPSWCDVDAALGQMEQRFSYQEARDLIVEQFSRFNPEMGKFASQCFEKRWIEAEDRPGKRPGGFCTSFPISQETRIFMTFSGSAGNVSTLAHELGHAFHQHVMRGLPYYQTRYAMNVAETASTFAEAIVSDATMQEASDPKQRLILLADKVDRGVVMFMNIHARFLFETRFYEERKRGMLGVQDLNELMTQAQKDAFHNALSSYHPHFWASKLHFYITGTPFYNFPYTFGYLFSTGIYARAKAEGLSFGNKYVTLLRDTGRMNVENLAKQHLGVDLTQSDFWQEAANAVMADVKTFLQESSAFSPSDL</sequence>
<organism evidence="9 10">
    <name type="scientific">Alicyclobacillus tolerans</name>
    <dbReference type="NCBI Taxonomy" id="90970"/>
    <lineage>
        <taxon>Bacteria</taxon>
        <taxon>Bacillati</taxon>
        <taxon>Bacillota</taxon>
        <taxon>Bacilli</taxon>
        <taxon>Bacillales</taxon>
        <taxon>Alicyclobacillaceae</taxon>
        <taxon>Alicyclobacillus</taxon>
    </lineage>
</organism>
<evidence type="ECO:0000313" key="9">
    <source>
        <dbReference type="EMBL" id="SHK46165.1"/>
    </source>
</evidence>
<evidence type="ECO:0000256" key="5">
    <source>
        <dbReference type="ARBA" id="ARBA00023049"/>
    </source>
</evidence>
<dbReference type="GO" id="GO:0004181">
    <property type="term" value="F:metallocarboxypeptidase activity"/>
    <property type="evidence" value="ECO:0007669"/>
    <property type="project" value="InterPro"/>
</dbReference>
<dbReference type="NCBIfam" id="TIGR02290">
    <property type="entry name" value="M3_fam_3"/>
    <property type="match status" value="1"/>
</dbReference>
<dbReference type="Proteomes" id="UP000184016">
    <property type="component" value="Unassembled WGS sequence"/>
</dbReference>
<dbReference type="InterPro" id="IPR001567">
    <property type="entry name" value="Pept_M3A_M3B_dom"/>
</dbReference>
<dbReference type="GO" id="GO:0046872">
    <property type="term" value="F:metal ion binding"/>
    <property type="evidence" value="ECO:0007669"/>
    <property type="project" value="UniProtKB-UniRule"/>
</dbReference>
<dbReference type="Gene3D" id="1.10.1370.20">
    <property type="entry name" value="Oligoendopeptidase f, C-terminal domain"/>
    <property type="match status" value="1"/>
</dbReference>
<dbReference type="GO" id="GO:0004222">
    <property type="term" value="F:metalloendopeptidase activity"/>
    <property type="evidence" value="ECO:0007669"/>
    <property type="project" value="InterPro"/>
</dbReference>
<name>A0A1M6SN89_9BACL</name>
<proteinExistence type="inferred from homology"/>
<evidence type="ECO:0000259" key="8">
    <source>
        <dbReference type="Pfam" id="PF08439"/>
    </source>
</evidence>
<dbReference type="SUPFAM" id="SSF55486">
    <property type="entry name" value="Metalloproteases ('zincins'), catalytic domain"/>
    <property type="match status" value="1"/>
</dbReference>
<evidence type="ECO:0000259" key="7">
    <source>
        <dbReference type="Pfam" id="PF01432"/>
    </source>
</evidence>
<evidence type="ECO:0000313" key="10">
    <source>
        <dbReference type="Proteomes" id="UP000184016"/>
    </source>
</evidence>
<dbReference type="RefSeq" id="WP_242650283.1">
    <property type="nucleotide sequence ID" value="NZ_FRAF01000014.1"/>
</dbReference>
<keyword evidence="10" id="KW-1185">Reference proteome</keyword>
<evidence type="ECO:0000256" key="4">
    <source>
        <dbReference type="ARBA" id="ARBA00022833"/>
    </source>
</evidence>
<dbReference type="Pfam" id="PF01432">
    <property type="entry name" value="Peptidase_M3"/>
    <property type="match status" value="1"/>
</dbReference>